<organism evidence="3 4">
    <name type="scientific">Edaphobacter modestus</name>
    <dbReference type="NCBI Taxonomy" id="388466"/>
    <lineage>
        <taxon>Bacteria</taxon>
        <taxon>Pseudomonadati</taxon>
        <taxon>Acidobacteriota</taxon>
        <taxon>Terriglobia</taxon>
        <taxon>Terriglobales</taxon>
        <taxon>Acidobacteriaceae</taxon>
        <taxon>Edaphobacter</taxon>
    </lineage>
</organism>
<dbReference type="GO" id="GO:0000271">
    <property type="term" value="P:polysaccharide biosynthetic process"/>
    <property type="evidence" value="ECO:0007669"/>
    <property type="project" value="TreeGrafter"/>
</dbReference>
<evidence type="ECO:0000313" key="3">
    <source>
        <dbReference type="EMBL" id="RZU41653.1"/>
    </source>
</evidence>
<feature type="transmembrane region" description="Helical" evidence="1">
    <location>
        <begin position="266"/>
        <end position="285"/>
    </location>
</feature>
<dbReference type="Pfam" id="PF01757">
    <property type="entry name" value="Acyl_transf_3"/>
    <property type="match status" value="1"/>
</dbReference>
<dbReference type="PANTHER" id="PTHR23028:SF53">
    <property type="entry name" value="ACYL_TRANSF_3 DOMAIN-CONTAINING PROTEIN"/>
    <property type="match status" value="1"/>
</dbReference>
<dbReference type="EMBL" id="SHKW01000001">
    <property type="protein sequence ID" value="RZU41653.1"/>
    <property type="molecule type" value="Genomic_DNA"/>
</dbReference>
<accession>A0A4Q7YWZ5</accession>
<dbReference type="InterPro" id="IPR050879">
    <property type="entry name" value="Acyltransferase_3"/>
</dbReference>
<dbReference type="PANTHER" id="PTHR23028">
    <property type="entry name" value="ACETYLTRANSFERASE"/>
    <property type="match status" value="1"/>
</dbReference>
<proteinExistence type="predicted"/>
<keyword evidence="1" id="KW-1133">Transmembrane helix</keyword>
<comment type="caution">
    <text evidence="3">The sequence shown here is derived from an EMBL/GenBank/DDBJ whole genome shotgun (WGS) entry which is preliminary data.</text>
</comment>
<evidence type="ECO:0000256" key="1">
    <source>
        <dbReference type="SAM" id="Phobius"/>
    </source>
</evidence>
<dbReference type="GO" id="GO:0016747">
    <property type="term" value="F:acyltransferase activity, transferring groups other than amino-acyl groups"/>
    <property type="evidence" value="ECO:0007669"/>
    <property type="project" value="InterPro"/>
</dbReference>
<gene>
    <name evidence="3" type="ORF">BDD14_3179</name>
</gene>
<sequence length="396" mass="44807">MKAQTPHKHYNALDGLRGLAILLVFARHALLTTHLHSLAAQVTGWLGSGGWLGVDLFFVLSGFLITGILIDALDTNRYFKNFYIRRSLRIFPLFYGVLLVCFLLTPVLHLQWRLGHLSFLLYCQNIAMNLNPSLKGVLPALNLEHFWSLAVEEQFYMLWPLTIFLLREPKKIMRFSLSMIGAALVLRCVLLWVFPSETTMEWIYYELPTHADGLFMGAFLAAGLRTWKIEGLSSRLRWPVYVSGVGAIAVVAISRRLDFHTFLMSSVGYTISAVLFSGLLVKCLLPTSLAFRVFSSRTLRFFGKYSYGIYVYHLLFAPIMTGVLYWLQARTHSRMTGAMLYLVFWFVASIVVAMLSYKYFESPLLRLKDRFAPPEAKGSTSAAAAGTNLIPESAVQ</sequence>
<feature type="transmembrane region" description="Helical" evidence="1">
    <location>
        <begin position="12"/>
        <end position="30"/>
    </location>
</feature>
<name>A0A4Q7YWZ5_9BACT</name>
<feature type="transmembrane region" description="Helical" evidence="1">
    <location>
        <begin position="90"/>
        <end position="112"/>
    </location>
</feature>
<dbReference type="Proteomes" id="UP000292958">
    <property type="component" value="Unassembled WGS sequence"/>
</dbReference>
<evidence type="ECO:0000313" key="4">
    <source>
        <dbReference type="Proteomes" id="UP000292958"/>
    </source>
</evidence>
<feature type="domain" description="Acyltransferase 3" evidence="2">
    <location>
        <begin position="11"/>
        <end position="357"/>
    </location>
</feature>
<dbReference type="InterPro" id="IPR002656">
    <property type="entry name" value="Acyl_transf_3_dom"/>
</dbReference>
<feature type="transmembrane region" description="Helical" evidence="1">
    <location>
        <begin position="236"/>
        <end position="254"/>
    </location>
</feature>
<feature type="transmembrane region" description="Helical" evidence="1">
    <location>
        <begin position="339"/>
        <end position="360"/>
    </location>
</feature>
<feature type="transmembrane region" description="Helical" evidence="1">
    <location>
        <begin position="50"/>
        <end position="70"/>
    </location>
</feature>
<dbReference type="GO" id="GO:0016020">
    <property type="term" value="C:membrane"/>
    <property type="evidence" value="ECO:0007669"/>
    <property type="project" value="TreeGrafter"/>
</dbReference>
<keyword evidence="4" id="KW-1185">Reference proteome</keyword>
<keyword evidence="1" id="KW-0812">Transmembrane</keyword>
<dbReference type="AlphaFoldDB" id="A0A4Q7YWZ5"/>
<dbReference type="RefSeq" id="WP_165420092.1">
    <property type="nucleotide sequence ID" value="NZ_SHKW01000001.1"/>
</dbReference>
<reference evidence="3 4" key="1">
    <citation type="submission" date="2019-02" db="EMBL/GenBank/DDBJ databases">
        <title>Genomic Encyclopedia of Archaeal and Bacterial Type Strains, Phase II (KMG-II): from individual species to whole genera.</title>
        <authorList>
            <person name="Goeker M."/>
        </authorList>
    </citation>
    <scope>NUCLEOTIDE SEQUENCE [LARGE SCALE GENOMIC DNA]</scope>
    <source>
        <strain evidence="3 4">DSM 18101</strain>
    </source>
</reference>
<evidence type="ECO:0000259" key="2">
    <source>
        <dbReference type="Pfam" id="PF01757"/>
    </source>
</evidence>
<feature type="transmembrane region" description="Helical" evidence="1">
    <location>
        <begin position="175"/>
        <end position="195"/>
    </location>
</feature>
<keyword evidence="1" id="KW-0472">Membrane</keyword>
<protein>
    <submittedName>
        <fullName evidence="3">Peptidoglycan/LPS O-acetylase OafA/YrhL</fullName>
    </submittedName>
</protein>
<feature type="transmembrane region" description="Helical" evidence="1">
    <location>
        <begin position="305"/>
        <end position="327"/>
    </location>
</feature>